<name>A0A5B0R0N5_PUCGR</name>
<dbReference type="Proteomes" id="UP000325313">
    <property type="component" value="Unassembled WGS sequence"/>
</dbReference>
<evidence type="ECO:0000313" key="2">
    <source>
        <dbReference type="EMBL" id="KAA1118474.1"/>
    </source>
</evidence>
<protein>
    <submittedName>
        <fullName evidence="2">Uncharacterized protein</fullName>
    </submittedName>
</protein>
<comment type="caution">
    <text evidence="2">The sequence shown here is derived from an EMBL/GenBank/DDBJ whole genome shotgun (WGS) entry which is preliminary data.</text>
</comment>
<proteinExistence type="predicted"/>
<accession>A0A5B0R0N5</accession>
<feature type="region of interest" description="Disordered" evidence="1">
    <location>
        <begin position="53"/>
        <end position="77"/>
    </location>
</feature>
<feature type="compositionally biased region" description="Polar residues" evidence="1">
    <location>
        <begin position="62"/>
        <end position="77"/>
    </location>
</feature>
<organism evidence="2 3">
    <name type="scientific">Puccinia graminis f. sp. tritici</name>
    <dbReference type="NCBI Taxonomy" id="56615"/>
    <lineage>
        <taxon>Eukaryota</taxon>
        <taxon>Fungi</taxon>
        <taxon>Dikarya</taxon>
        <taxon>Basidiomycota</taxon>
        <taxon>Pucciniomycotina</taxon>
        <taxon>Pucciniomycetes</taxon>
        <taxon>Pucciniales</taxon>
        <taxon>Pucciniaceae</taxon>
        <taxon>Puccinia</taxon>
    </lineage>
</organism>
<evidence type="ECO:0000313" key="3">
    <source>
        <dbReference type="Proteomes" id="UP000325313"/>
    </source>
</evidence>
<sequence length="77" mass="8787">MLEEHLEEWYHGPVSSPEPDTPNSSSSIGSKEYYNTRCSNRYLDRPTAFEEGYPHSFPLEPTTATQATFQQCRRSSG</sequence>
<gene>
    <name evidence="2" type="ORF">PGTUg99_010953</name>
</gene>
<feature type="region of interest" description="Disordered" evidence="1">
    <location>
        <begin position="1"/>
        <end position="32"/>
    </location>
</feature>
<reference evidence="2 3" key="1">
    <citation type="submission" date="2019-05" db="EMBL/GenBank/DDBJ databases">
        <title>Emergence of the Ug99 lineage of the wheat stem rust pathogen through somatic hybridization.</title>
        <authorList>
            <person name="Li F."/>
            <person name="Upadhyaya N.M."/>
            <person name="Sperschneider J."/>
            <person name="Matny O."/>
            <person name="Nguyen-Phuc H."/>
            <person name="Mago R."/>
            <person name="Raley C."/>
            <person name="Miller M.E."/>
            <person name="Silverstein K.A.T."/>
            <person name="Henningsen E."/>
            <person name="Hirsch C.D."/>
            <person name="Visser B."/>
            <person name="Pretorius Z.A."/>
            <person name="Steffenson B.J."/>
            <person name="Schwessinger B."/>
            <person name="Dodds P.N."/>
            <person name="Figueroa M."/>
        </authorList>
    </citation>
    <scope>NUCLEOTIDE SEQUENCE [LARGE SCALE GENOMIC DNA]</scope>
    <source>
        <strain evidence="2 3">Ug99</strain>
    </source>
</reference>
<dbReference type="AlphaFoldDB" id="A0A5B0R0N5"/>
<evidence type="ECO:0000256" key="1">
    <source>
        <dbReference type="SAM" id="MobiDB-lite"/>
    </source>
</evidence>
<dbReference type="EMBL" id="VDEP01000250">
    <property type="protein sequence ID" value="KAA1118474.1"/>
    <property type="molecule type" value="Genomic_DNA"/>
</dbReference>